<proteinExistence type="predicted"/>
<accession>A0A438H2D3</accession>
<sequence>MATMVSSAGGLLAMLNESHPMLKFHALSNLNTFVDYFWPEISTSVPIMYSSSSLAIFHSDLEYNLVMHPYHFP</sequence>
<name>A0A438H2D3_VITVI</name>
<dbReference type="AlphaFoldDB" id="A0A438H2D3"/>
<evidence type="ECO:0000313" key="2">
    <source>
        <dbReference type="EMBL" id="RVW78401.1"/>
    </source>
</evidence>
<protein>
    <submittedName>
        <fullName evidence="2">26S proteasome non-ATPase regulatory subunit 1-like A</fullName>
    </submittedName>
</protein>
<dbReference type="Pfam" id="PF21505">
    <property type="entry name" value="RPN2_N"/>
    <property type="match status" value="1"/>
</dbReference>
<evidence type="ECO:0000259" key="1">
    <source>
        <dbReference type="Pfam" id="PF21505"/>
    </source>
</evidence>
<feature type="domain" description="26S proteasome non-ATPase regulatory subunit 1/RPN2 N-terminal" evidence="1">
    <location>
        <begin position="7"/>
        <end position="46"/>
    </location>
</feature>
<organism evidence="2 3">
    <name type="scientific">Vitis vinifera</name>
    <name type="common">Grape</name>
    <dbReference type="NCBI Taxonomy" id="29760"/>
    <lineage>
        <taxon>Eukaryota</taxon>
        <taxon>Viridiplantae</taxon>
        <taxon>Streptophyta</taxon>
        <taxon>Embryophyta</taxon>
        <taxon>Tracheophyta</taxon>
        <taxon>Spermatophyta</taxon>
        <taxon>Magnoliopsida</taxon>
        <taxon>eudicotyledons</taxon>
        <taxon>Gunneridae</taxon>
        <taxon>Pentapetalae</taxon>
        <taxon>rosids</taxon>
        <taxon>Vitales</taxon>
        <taxon>Vitaceae</taxon>
        <taxon>Viteae</taxon>
        <taxon>Vitis</taxon>
    </lineage>
</organism>
<reference evidence="2 3" key="1">
    <citation type="journal article" date="2018" name="PLoS Genet.">
        <title>Population sequencing reveals clonal diversity and ancestral inbreeding in the grapevine cultivar Chardonnay.</title>
        <authorList>
            <person name="Roach M.J."/>
            <person name="Johnson D.L."/>
            <person name="Bohlmann J."/>
            <person name="van Vuuren H.J."/>
            <person name="Jones S.J."/>
            <person name="Pretorius I.S."/>
            <person name="Schmidt S.A."/>
            <person name="Borneman A.R."/>
        </authorList>
    </citation>
    <scope>NUCLEOTIDE SEQUENCE [LARGE SCALE GENOMIC DNA]</scope>
    <source>
        <strain evidence="3">cv. Chardonnay</strain>
        <tissue evidence="2">Leaf</tissue>
    </source>
</reference>
<dbReference type="Proteomes" id="UP000288805">
    <property type="component" value="Unassembled WGS sequence"/>
</dbReference>
<dbReference type="GO" id="GO:0000502">
    <property type="term" value="C:proteasome complex"/>
    <property type="evidence" value="ECO:0007669"/>
    <property type="project" value="UniProtKB-KW"/>
</dbReference>
<dbReference type="InterPro" id="IPR048570">
    <property type="entry name" value="PSMD1_RPN2_N"/>
</dbReference>
<evidence type="ECO:0000313" key="3">
    <source>
        <dbReference type="Proteomes" id="UP000288805"/>
    </source>
</evidence>
<comment type="caution">
    <text evidence="2">The sequence shown here is derived from an EMBL/GenBank/DDBJ whole genome shotgun (WGS) entry which is preliminary data.</text>
</comment>
<dbReference type="EMBL" id="QGNW01000296">
    <property type="protein sequence ID" value="RVW78401.1"/>
    <property type="molecule type" value="Genomic_DNA"/>
</dbReference>
<keyword evidence="2" id="KW-0647">Proteasome</keyword>
<gene>
    <name evidence="2" type="primary">RPN2A_0</name>
    <name evidence="2" type="ORF">CK203_051468</name>
</gene>